<evidence type="ECO:0000313" key="2">
    <source>
        <dbReference type="Proteomes" id="UP000245872"/>
    </source>
</evidence>
<dbReference type="KEGG" id="cher:DK880_00806"/>
<protein>
    <submittedName>
        <fullName evidence="1">Uncharacterized protein</fullName>
    </submittedName>
</protein>
<accession>A0A2Z3L9S7</accession>
<sequence length="51" mass="5981">MPVRLQRKARKNKVRAAQRKAAIKRLMFKPVIKCVEIEAMRQSFGHNQTNC</sequence>
<gene>
    <name evidence="1" type="ORF">DK880_00806</name>
</gene>
<dbReference type="AlphaFoldDB" id="A0A2Z3L9S7"/>
<reference evidence="1 2" key="1">
    <citation type="submission" date="2018-05" db="EMBL/GenBank/DDBJ databases">
        <title>Candidatus Cardinium hertigii Genome Assembly.</title>
        <authorList>
            <person name="Showmaker K.C."/>
            <person name="Walden K.O."/>
            <person name="Fields C.J."/>
            <person name="Lambert K.N."/>
            <person name="Hudson M.E."/>
        </authorList>
    </citation>
    <scope>NUCLEOTIDE SEQUENCE [LARGE SCALE GENOMIC DNA]</scope>
    <source>
        <strain evidence="2">cHgTN10</strain>
    </source>
</reference>
<dbReference type="Proteomes" id="UP000245872">
    <property type="component" value="Chromosome"/>
</dbReference>
<keyword evidence="2" id="KW-1185">Reference proteome</keyword>
<dbReference type="EMBL" id="CP029619">
    <property type="protein sequence ID" value="AWN82111.1"/>
    <property type="molecule type" value="Genomic_DNA"/>
</dbReference>
<proteinExistence type="predicted"/>
<dbReference type="RefSeq" id="WP_162534188.1">
    <property type="nucleotide sequence ID" value="NZ_CP029619.1"/>
</dbReference>
<name>A0A2Z3L9S7_9BACT</name>
<organism evidence="1 2">
    <name type="scientific">Candidatus Cardinium hertigii</name>
    <dbReference type="NCBI Taxonomy" id="247481"/>
    <lineage>
        <taxon>Bacteria</taxon>
        <taxon>Pseudomonadati</taxon>
        <taxon>Bacteroidota</taxon>
        <taxon>Cytophagia</taxon>
        <taxon>Cytophagales</taxon>
        <taxon>Amoebophilaceae</taxon>
        <taxon>Candidatus Cardinium</taxon>
    </lineage>
</organism>
<evidence type="ECO:0000313" key="1">
    <source>
        <dbReference type="EMBL" id="AWN82111.1"/>
    </source>
</evidence>